<dbReference type="InterPro" id="IPR013656">
    <property type="entry name" value="PAS_4"/>
</dbReference>
<evidence type="ECO:0000256" key="1">
    <source>
        <dbReference type="ARBA" id="ARBA00000085"/>
    </source>
</evidence>
<dbReference type="InterPro" id="IPR001789">
    <property type="entry name" value="Sig_transdc_resp-reg_receiver"/>
</dbReference>
<feature type="modified residue" description="4-aspartylphosphate" evidence="7">
    <location>
        <position position="59"/>
    </location>
</feature>
<evidence type="ECO:0000256" key="2">
    <source>
        <dbReference type="ARBA" id="ARBA00012438"/>
    </source>
</evidence>
<organism evidence="12 13">
    <name type="scientific">Brasilonema bromeliae SPC951</name>
    <dbReference type="NCBI Taxonomy" id="385972"/>
    <lineage>
        <taxon>Bacteria</taxon>
        <taxon>Bacillati</taxon>
        <taxon>Cyanobacteriota</taxon>
        <taxon>Cyanophyceae</taxon>
        <taxon>Nostocales</taxon>
        <taxon>Scytonemataceae</taxon>
        <taxon>Brasilonema</taxon>
        <taxon>Bromeliae group (in: Brasilonema)</taxon>
    </lineage>
</organism>
<dbReference type="SMART" id="SM00387">
    <property type="entry name" value="HATPase_c"/>
    <property type="match status" value="1"/>
</dbReference>
<dbReference type="InterPro" id="IPR035965">
    <property type="entry name" value="PAS-like_dom_sf"/>
</dbReference>
<dbReference type="InterPro" id="IPR003594">
    <property type="entry name" value="HATPase_dom"/>
</dbReference>
<protein>
    <recommendedName>
        <fullName evidence="2">histidine kinase</fullName>
        <ecNumber evidence="2">2.7.13.3</ecNumber>
    </recommendedName>
</protein>
<evidence type="ECO:0000313" key="12">
    <source>
        <dbReference type="EMBL" id="NMG19241.1"/>
    </source>
</evidence>
<accession>A0ABX1P5L2</accession>
<dbReference type="Gene3D" id="3.30.565.10">
    <property type="entry name" value="Histidine kinase-like ATPase, C-terminal domain"/>
    <property type="match status" value="1"/>
</dbReference>
<keyword evidence="4" id="KW-0808">Transferase</keyword>
<dbReference type="InterPro" id="IPR036890">
    <property type="entry name" value="HATPase_C_sf"/>
</dbReference>
<dbReference type="SUPFAM" id="SSF55785">
    <property type="entry name" value="PYP-like sensor domain (PAS domain)"/>
    <property type="match status" value="1"/>
</dbReference>
<dbReference type="Proteomes" id="UP000718564">
    <property type="component" value="Unassembled WGS sequence"/>
</dbReference>
<dbReference type="PROSITE" id="PS50113">
    <property type="entry name" value="PAC"/>
    <property type="match status" value="1"/>
</dbReference>
<evidence type="ECO:0000259" key="8">
    <source>
        <dbReference type="PROSITE" id="PS50109"/>
    </source>
</evidence>
<dbReference type="InterPro" id="IPR001610">
    <property type="entry name" value="PAC"/>
</dbReference>
<dbReference type="InterPro" id="IPR050736">
    <property type="entry name" value="Sensor_HK_Regulatory"/>
</dbReference>
<evidence type="ECO:0000256" key="5">
    <source>
        <dbReference type="ARBA" id="ARBA00022777"/>
    </source>
</evidence>
<dbReference type="CDD" id="cd00130">
    <property type="entry name" value="PAS"/>
    <property type="match status" value="1"/>
</dbReference>
<dbReference type="EC" id="2.7.13.3" evidence="2"/>
<dbReference type="Pfam" id="PF08448">
    <property type="entry name" value="PAS_4"/>
    <property type="match status" value="1"/>
</dbReference>
<feature type="domain" description="PAS" evidence="10">
    <location>
        <begin position="137"/>
        <end position="182"/>
    </location>
</feature>
<evidence type="ECO:0000256" key="3">
    <source>
        <dbReference type="ARBA" id="ARBA00022553"/>
    </source>
</evidence>
<keyword evidence="6" id="KW-0902">Two-component regulatory system</keyword>
<dbReference type="RefSeq" id="WP_169154515.1">
    <property type="nucleotide sequence ID" value="NZ_CAWPJE010000412.1"/>
</dbReference>
<reference evidence="12 13" key="1">
    <citation type="submission" date="2018-06" db="EMBL/GenBank/DDBJ databases">
        <title>Comparative genomics of Brasilonema spp. strains.</title>
        <authorList>
            <person name="Alvarenga D.O."/>
            <person name="Fiore M.F."/>
            <person name="Varani A.M."/>
        </authorList>
    </citation>
    <scope>NUCLEOTIDE SEQUENCE [LARGE SCALE GENOMIC DNA]</scope>
    <source>
        <strain evidence="12 13">SPC951</strain>
    </source>
</reference>
<feature type="domain" description="Histidine kinase" evidence="8">
    <location>
        <begin position="283"/>
        <end position="499"/>
    </location>
</feature>
<evidence type="ECO:0000256" key="7">
    <source>
        <dbReference type="PROSITE-ProRule" id="PRU00169"/>
    </source>
</evidence>
<sequence length="530" mass="59400">MNKASINILLVEDNPSDAKLLQQTLWHLGKEKWHVVHLERLSDALSACSKRVFDIVLLDLSLPDSQGLKTLAKFSTAAPNVPIVVLTGFDDEDIALQAVANSVQDYLVKGQITPKLLEHVIRYAIERGQILNQLQECQHRLRGVFKQTPQSIVLVTCSGMIVEMNQSALNLWGTQQQDCVGKPLWELESWNLSSANPGWLKSIIAKAADGESLRHELHLRGANDAMLWIDFSVRPLKDETGKVVLLIVEAWDISEQKRAEAEMIKAWQQERELNEMKSSFVSMVSHEFRNPMSVIRTAIELLESYNHQLSDPQRSKYFGKIQTAIRQMQQLLDEVLFWGKSDAGKLQYEPTLLDLQNFCSELTQNLQLSANGKHQIIFRFQGKPTPVLVDENLLRYILTNLLSNAIKYSPQGGVIQFDVICQDDTLTFQIQDSGIGIPIKDQQLLFETFHRASNVGSIPGTGLGLSIVKKCVELHQGQICLESQVGVGTTFTVKLSLNHQSPQSLELIESGSDLQSLNHKSHRLSAGKNA</sequence>
<name>A0ABX1P5L2_9CYAN</name>
<dbReference type="CDD" id="cd00075">
    <property type="entry name" value="HATPase"/>
    <property type="match status" value="1"/>
</dbReference>
<dbReference type="InterPro" id="IPR011006">
    <property type="entry name" value="CheY-like_superfamily"/>
</dbReference>
<keyword evidence="5 12" id="KW-0418">Kinase</keyword>
<dbReference type="InterPro" id="IPR000014">
    <property type="entry name" value="PAS"/>
</dbReference>
<dbReference type="Pfam" id="PF02518">
    <property type="entry name" value="HATPase_c"/>
    <property type="match status" value="1"/>
</dbReference>
<evidence type="ECO:0000259" key="11">
    <source>
        <dbReference type="PROSITE" id="PS50113"/>
    </source>
</evidence>
<dbReference type="SUPFAM" id="SSF47384">
    <property type="entry name" value="Homodimeric domain of signal transducing histidine kinase"/>
    <property type="match status" value="1"/>
</dbReference>
<evidence type="ECO:0000256" key="6">
    <source>
        <dbReference type="ARBA" id="ARBA00023012"/>
    </source>
</evidence>
<feature type="domain" description="PAC" evidence="11">
    <location>
        <begin position="213"/>
        <end position="265"/>
    </location>
</feature>
<dbReference type="InterPro" id="IPR036097">
    <property type="entry name" value="HisK_dim/P_sf"/>
</dbReference>
<dbReference type="SMART" id="SM00448">
    <property type="entry name" value="REC"/>
    <property type="match status" value="1"/>
</dbReference>
<dbReference type="SUPFAM" id="SSF52172">
    <property type="entry name" value="CheY-like"/>
    <property type="match status" value="1"/>
</dbReference>
<dbReference type="NCBIfam" id="TIGR00229">
    <property type="entry name" value="sensory_box"/>
    <property type="match status" value="1"/>
</dbReference>
<evidence type="ECO:0000259" key="10">
    <source>
        <dbReference type="PROSITE" id="PS50112"/>
    </source>
</evidence>
<dbReference type="Gene3D" id="3.40.50.2300">
    <property type="match status" value="1"/>
</dbReference>
<comment type="catalytic activity">
    <reaction evidence="1">
        <text>ATP + protein L-histidine = ADP + protein N-phospho-L-histidine.</text>
        <dbReference type="EC" id="2.7.13.3"/>
    </reaction>
</comment>
<feature type="domain" description="Response regulatory" evidence="9">
    <location>
        <begin position="7"/>
        <end position="124"/>
    </location>
</feature>
<dbReference type="EMBL" id="QMEB01000037">
    <property type="protein sequence ID" value="NMG19241.1"/>
    <property type="molecule type" value="Genomic_DNA"/>
</dbReference>
<dbReference type="PROSITE" id="PS50112">
    <property type="entry name" value="PAS"/>
    <property type="match status" value="1"/>
</dbReference>
<proteinExistence type="predicted"/>
<dbReference type="PANTHER" id="PTHR43711">
    <property type="entry name" value="TWO-COMPONENT HISTIDINE KINASE"/>
    <property type="match status" value="1"/>
</dbReference>
<dbReference type="PANTHER" id="PTHR43711:SF26">
    <property type="entry name" value="SENSOR HISTIDINE KINASE RCSC"/>
    <property type="match status" value="1"/>
</dbReference>
<dbReference type="Gene3D" id="1.10.287.130">
    <property type="match status" value="1"/>
</dbReference>
<dbReference type="InterPro" id="IPR005467">
    <property type="entry name" value="His_kinase_dom"/>
</dbReference>
<dbReference type="InterPro" id="IPR003661">
    <property type="entry name" value="HisK_dim/P_dom"/>
</dbReference>
<comment type="caution">
    <text evidence="12">The sequence shown here is derived from an EMBL/GenBank/DDBJ whole genome shotgun (WGS) entry which is preliminary data.</text>
</comment>
<dbReference type="Gene3D" id="3.30.450.20">
    <property type="entry name" value="PAS domain"/>
    <property type="match status" value="1"/>
</dbReference>
<dbReference type="Pfam" id="PF00512">
    <property type="entry name" value="HisKA"/>
    <property type="match status" value="1"/>
</dbReference>
<dbReference type="PROSITE" id="PS50110">
    <property type="entry name" value="RESPONSE_REGULATORY"/>
    <property type="match status" value="1"/>
</dbReference>
<gene>
    <name evidence="12" type="ORF">DP116_07160</name>
</gene>
<dbReference type="GO" id="GO:0016301">
    <property type="term" value="F:kinase activity"/>
    <property type="evidence" value="ECO:0007669"/>
    <property type="project" value="UniProtKB-KW"/>
</dbReference>
<dbReference type="PROSITE" id="PS50109">
    <property type="entry name" value="HIS_KIN"/>
    <property type="match status" value="1"/>
</dbReference>
<dbReference type="Pfam" id="PF00072">
    <property type="entry name" value="Response_reg"/>
    <property type="match status" value="1"/>
</dbReference>
<dbReference type="SMART" id="SM00091">
    <property type="entry name" value="PAS"/>
    <property type="match status" value="1"/>
</dbReference>
<dbReference type="InterPro" id="IPR004358">
    <property type="entry name" value="Sig_transdc_His_kin-like_C"/>
</dbReference>
<dbReference type="PRINTS" id="PR00344">
    <property type="entry name" value="BCTRLSENSOR"/>
</dbReference>
<dbReference type="CDD" id="cd00082">
    <property type="entry name" value="HisKA"/>
    <property type="match status" value="1"/>
</dbReference>
<evidence type="ECO:0000256" key="4">
    <source>
        <dbReference type="ARBA" id="ARBA00022679"/>
    </source>
</evidence>
<evidence type="ECO:0000313" key="13">
    <source>
        <dbReference type="Proteomes" id="UP000718564"/>
    </source>
</evidence>
<dbReference type="InterPro" id="IPR000700">
    <property type="entry name" value="PAS-assoc_C"/>
</dbReference>
<keyword evidence="13" id="KW-1185">Reference proteome</keyword>
<dbReference type="CDD" id="cd00156">
    <property type="entry name" value="REC"/>
    <property type="match status" value="1"/>
</dbReference>
<dbReference type="SMART" id="SM00388">
    <property type="entry name" value="HisKA"/>
    <property type="match status" value="1"/>
</dbReference>
<evidence type="ECO:0000259" key="9">
    <source>
        <dbReference type="PROSITE" id="PS50110"/>
    </source>
</evidence>
<dbReference type="SUPFAM" id="SSF55874">
    <property type="entry name" value="ATPase domain of HSP90 chaperone/DNA topoisomerase II/histidine kinase"/>
    <property type="match status" value="1"/>
</dbReference>
<dbReference type="SMART" id="SM00086">
    <property type="entry name" value="PAC"/>
    <property type="match status" value="1"/>
</dbReference>
<keyword evidence="3 7" id="KW-0597">Phosphoprotein</keyword>